<dbReference type="Pfam" id="PF03797">
    <property type="entry name" value="Autotransporter"/>
    <property type="match status" value="1"/>
</dbReference>
<dbReference type="AlphaFoldDB" id="A0A4P8EEE2"/>
<dbReference type="Pfam" id="PF03372">
    <property type="entry name" value="Exo_endo_phos"/>
    <property type="match status" value="1"/>
</dbReference>
<dbReference type="SUPFAM" id="SSF51126">
    <property type="entry name" value="Pectin lyase-like"/>
    <property type="match status" value="1"/>
</dbReference>
<dbReference type="PROSITE" id="PS51208">
    <property type="entry name" value="AUTOTRANSPORTER"/>
    <property type="match status" value="1"/>
</dbReference>
<dbReference type="NCBIfam" id="TIGR02601">
    <property type="entry name" value="autotrns_rpt"/>
    <property type="match status" value="1"/>
</dbReference>
<dbReference type="Gene3D" id="3.60.10.10">
    <property type="entry name" value="Endonuclease/exonuclease/phosphatase"/>
    <property type="match status" value="1"/>
</dbReference>
<name>A0A4P8EEE2_9RHOB</name>
<dbReference type="SMART" id="SM00869">
    <property type="entry name" value="Autotransporter"/>
    <property type="match status" value="1"/>
</dbReference>
<dbReference type="KEGG" id="pseb:EOK75_06370"/>
<accession>A0A4P8EEE2</accession>
<sequence length="1063" mass="112537">MTQQAPQAPPELRHSHTSLKLALLSGVAAIGLLGTPAMAQDSAALRVLTFNTWFDQFRNNLDDIAPLFVDGGYDVIAFQELYSETYLSGLQQRLRDAGLGEYAYVKMGDTGILSRVEGVTGTNSSGDSVAYQITDESSAIPETVFGSVHLDYRDTSDRRLDEVEGLAEWAKSTNRSVVLVGDYNAADTSERGLNRASQQKLILQNYLQSGNSFYGTLLEQYAVDPAAMTQFISDHSGEYLALTDIPDTLFTDEMYPVQDNLPVTMNKMKHDFIMLETEAQREPFAPHTLGDGSTTWTSVEEDHTNVWPSWDRSAIDHFMVSRPFGKWWKIVNEEDDPYTGVLGKTDVTASGKAYSDHELVAHDLAWVGPKLEYETAEGDVELTRLVWSEDVAVFDESEGEFYLSRNNMRQDVYLGQVSDAEGNPILDWLSDSEKQTLLDCETTDSRLAQAVSDYCIDDHSFISETLVQDGGTLRVDEDAALGTSAATLRLNDGGLAISGTQMVTLDRNVSLEGTTGGWLDIRDANATVVALQEISGDGALEKRGEGTLTLEADNSYTGATVASAGLLVVNGSIAQSSGVSLMDGATIGGSGTISSLTLGSGATLAAGNSIGALNIDGDLTIGSGARFEIEVNAEGDSDIVTATGDITIGDATALAMAAAGDYAPRTSYVVLQSGGAVTGRFAEVTSSLAFLDADLSYGEQDVSLSLERNDTAFDRVATTANRAATAAAVESLGFDNALFDKAVMLDAASADQAFDALSGEIYAATMTSLVDQGNDLRATALSQLRGYKGSEAPTFWMQSYGGQSDIDGDDTRNLSHSSFGTLVGVNGMLGGEWVYGAMLGYGKGTTSLDGTHNTSENDFTTLGVIAGRDFGAARLTAGASWTHSQIDSTRGVAFPDFADTLTADYGADTKQIFAEASYNFAVGTSIIQPYGSIAHVAVKTDAVSENGGDAALNVQGNDFDATVGELGVRGQMQLSDGAMPVRLSGGLGWRHVFDANAPAADMAFAGGDAFNISGTSLAEDVVKVNLSVGIDLTQSTALSLGYAGEFGDGGRGNSLAARLQVNF</sequence>
<dbReference type="InterPro" id="IPR006315">
    <property type="entry name" value="OM_autotransptr_brl_dom"/>
</dbReference>
<organism evidence="3 4">
    <name type="scientific">Pseudorhodobacter turbinis</name>
    <dbReference type="NCBI Taxonomy" id="2500533"/>
    <lineage>
        <taxon>Bacteria</taxon>
        <taxon>Pseudomonadati</taxon>
        <taxon>Pseudomonadota</taxon>
        <taxon>Alphaproteobacteria</taxon>
        <taxon>Rhodobacterales</taxon>
        <taxon>Paracoccaceae</taxon>
        <taxon>Pseudorhodobacter</taxon>
    </lineage>
</organism>
<gene>
    <name evidence="3" type="ORF">EOK75_06370</name>
</gene>
<dbReference type="InterPro" id="IPR005546">
    <property type="entry name" value="Autotransporte_beta"/>
</dbReference>
<proteinExistence type="predicted"/>
<dbReference type="Proteomes" id="UP000298631">
    <property type="component" value="Chromosome"/>
</dbReference>
<evidence type="ECO:0000256" key="1">
    <source>
        <dbReference type="ARBA" id="ARBA00022729"/>
    </source>
</evidence>
<dbReference type="EMBL" id="CP039964">
    <property type="protein sequence ID" value="QCO55421.1"/>
    <property type="molecule type" value="Genomic_DNA"/>
</dbReference>
<dbReference type="InterPro" id="IPR013425">
    <property type="entry name" value="Autotrns_rpt"/>
</dbReference>
<feature type="domain" description="Autotransporter" evidence="2">
    <location>
        <begin position="788"/>
        <end position="1063"/>
    </location>
</feature>
<protein>
    <submittedName>
        <fullName evidence="3">Autotransporter domain-containing protein</fullName>
    </submittedName>
</protein>
<dbReference type="GO" id="GO:0003824">
    <property type="term" value="F:catalytic activity"/>
    <property type="evidence" value="ECO:0007669"/>
    <property type="project" value="InterPro"/>
</dbReference>
<keyword evidence="4" id="KW-1185">Reference proteome</keyword>
<evidence type="ECO:0000259" key="2">
    <source>
        <dbReference type="PROSITE" id="PS51208"/>
    </source>
</evidence>
<dbReference type="Gene3D" id="2.160.20.20">
    <property type="match status" value="1"/>
</dbReference>
<dbReference type="Pfam" id="PF12951">
    <property type="entry name" value="PATR"/>
    <property type="match status" value="1"/>
</dbReference>
<evidence type="ECO:0000313" key="3">
    <source>
        <dbReference type="EMBL" id="QCO55421.1"/>
    </source>
</evidence>
<evidence type="ECO:0000313" key="4">
    <source>
        <dbReference type="Proteomes" id="UP000298631"/>
    </source>
</evidence>
<dbReference type="RefSeq" id="WP_137193095.1">
    <property type="nucleotide sequence ID" value="NZ_CP039964.1"/>
</dbReference>
<dbReference type="InterPro" id="IPR012332">
    <property type="entry name" value="Autotransporter_pectin_lyase_C"/>
</dbReference>
<reference evidence="3 4" key="1">
    <citation type="submission" date="2019-05" db="EMBL/GenBank/DDBJ databases">
        <title>Pseudorhodobacter turbinis sp. nov., isolated from the gut of the Korean turban shell.</title>
        <authorList>
            <person name="Jeong Y.-S."/>
            <person name="Kang W.-R."/>
            <person name="Bae J.-W."/>
        </authorList>
    </citation>
    <scope>NUCLEOTIDE SEQUENCE [LARGE SCALE GENOMIC DNA]</scope>
    <source>
        <strain evidence="3 4">S12M18</strain>
    </source>
</reference>
<dbReference type="GO" id="GO:0019867">
    <property type="term" value="C:outer membrane"/>
    <property type="evidence" value="ECO:0007669"/>
    <property type="project" value="InterPro"/>
</dbReference>
<dbReference type="InterPro" id="IPR036709">
    <property type="entry name" value="Autotransporte_beta_dom_sf"/>
</dbReference>
<dbReference type="SUPFAM" id="SSF56219">
    <property type="entry name" value="DNase I-like"/>
    <property type="match status" value="1"/>
</dbReference>
<keyword evidence="1" id="KW-0732">Signal</keyword>
<dbReference type="SUPFAM" id="SSF103515">
    <property type="entry name" value="Autotransporter"/>
    <property type="match status" value="1"/>
</dbReference>
<dbReference type="InterPro" id="IPR005135">
    <property type="entry name" value="Endo/exonuclease/phosphatase"/>
</dbReference>
<dbReference type="InterPro" id="IPR011050">
    <property type="entry name" value="Pectin_lyase_fold/virulence"/>
</dbReference>
<dbReference type="Gene3D" id="2.40.128.130">
    <property type="entry name" value="Autotransporter beta-domain"/>
    <property type="match status" value="1"/>
</dbReference>
<dbReference type="OrthoDB" id="9804931at2"/>
<dbReference type="InterPro" id="IPR036691">
    <property type="entry name" value="Endo/exonu/phosph_ase_sf"/>
</dbReference>
<dbReference type="NCBIfam" id="TIGR01414">
    <property type="entry name" value="autotrans_barl"/>
    <property type="match status" value="1"/>
</dbReference>